<dbReference type="EMBL" id="GL832976">
    <property type="protein sequence ID" value="EGD76931.1"/>
    <property type="molecule type" value="Genomic_DNA"/>
</dbReference>
<evidence type="ECO:0008006" key="3">
    <source>
        <dbReference type="Google" id="ProtNLM"/>
    </source>
</evidence>
<dbReference type="eggNOG" id="ENOG502QRVM">
    <property type="taxonomic scope" value="Eukaryota"/>
</dbReference>
<dbReference type="PANTHER" id="PTHR20875">
    <property type="entry name" value="EF-HAND CALCIUM-BINDING DOMAIN-CONTAINING PROTEIN 6-RELATED"/>
    <property type="match status" value="1"/>
</dbReference>
<dbReference type="Proteomes" id="UP000007799">
    <property type="component" value="Unassembled WGS sequence"/>
</dbReference>
<dbReference type="PANTHER" id="PTHR20875:SF0">
    <property type="entry name" value="GH12158P"/>
    <property type="match status" value="1"/>
</dbReference>
<dbReference type="InterPro" id="IPR011992">
    <property type="entry name" value="EF-hand-dom_pair"/>
</dbReference>
<dbReference type="InterPro" id="IPR052603">
    <property type="entry name" value="EFCB6"/>
</dbReference>
<dbReference type="RefSeq" id="XP_004990771.1">
    <property type="nucleotide sequence ID" value="XM_004990714.1"/>
</dbReference>
<reference evidence="1" key="1">
    <citation type="submission" date="2009-08" db="EMBL/GenBank/DDBJ databases">
        <title>Annotation of Salpingoeca rosetta.</title>
        <authorList>
            <consortium name="The Broad Institute Genome Sequencing Platform"/>
            <person name="Russ C."/>
            <person name="Cuomo C."/>
            <person name="Burger G."/>
            <person name="Gray M.W."/>
            <person name="Holland P.W.H."/>
            <person name="King N."/>
            <person name="Lang F.B.F."/>
            <person name="Roger A.J."/>
            <person name="Ruiz-Trillo I."/>
            <person name="Young S.K."/>
            <person name="Zeng Q."/>
            <person name="Gargeya S."/>
            <person name="Alvarado L."/>
            <person name="Berlin A."/>
            <person name="Chapman S.B."/>
            <person name="Chen Z."/>
            <person name="Freedman E."/>
            <person name="Gellesch M."/>
            <person name="Goldberg J."/>
            <person name="Griggs A."/>
            <person name="Gujja S."/>
            <person name="Heilman E."/>
            <person name="Heiman D."/>
            <person name="Howarth C."/>
            <person name="Mehta T."/>
            <person name="Neiman D."/>
            <person name="Pearson M."/>
            <person name="Roberts A."/>
            <person name="Saif S."/>
            <person name="Shea T."/>
            <person name="Shenoy N."/>
            <person name="Sisk P."/>
            <person name="Stolte C."/>
            <person name="Sykes S."/>
            <person name="White J."/>
            <person name="Yandava C."/>
            <person name="Haas B."/>
            <person name="Nusbaum C."/>
            <person name="Birren B."/>
        </authorList>
    </citation>
    <scope>NUCLEOTIDE SEQUENCE [LARGE SCALE GENOMIC DNA]</scope>
    <source>
        <strain evidence="1">ATCC 50818</strain>
    </source>
</reference>
<dbReference type="STRING" id="946362.F2UIY3"/>
<dbReference type="SUPFAM" id="SSF47473">
    <property type="entry name" value="EF-hand"/>
    <property type="match status" value="2"/>
</dbReference>
<evidence type="ECO:0000313" key="2">
    <source>
        <dbReference type="Proteomes" id="UP000007799"/>
    </source>
</evidence>
<dbReference type="Gene3D" id="1.10.238.10">
    <property type="entry name" value="EF-hand"/>
    <property type="match status" value="3"/>
</dbReference>
<keyword evidence="2" id="KW-1185">Reference proteome</keyword>
<name>F2UIY3_SALR5</name>
<dbReference type="OMA" id="EFCDNIN"/>
<dbReference type="OrthoDB" id="272072at2759"/>
<dbReference type="GeneID" id="16071336"/>
<sequence>MTEAVQAVQAAIALRRVRVDEHFRDFDPLRAGRITPSQFLRCLDQVGVRLSEEQRETLLKQYDTGDGRVNYRQFVQDVYSAFTRTNLEKAPAEKPPTPDRAETSLIGAAARFGYDDPEMEDLYFELRDIIRKHCKTYGMSVRSAFQEFDKVNRGIVTPAQFERNLPAPKDIEPFHVRVIANRFLQDNNMVNYLAFHRDVEGIGPEQPLGFRNTLRKREMEDVPGAGTIRAASADDVLRELQVAFHKTRVRPVEFMRDYDKLNSSCITANQFECGLSLACSAPGGVRLTREQVNALVERFRAPDGRVNYRQFCKQVDEAFVTGKDDDLVRDPLASVPTRTRKDIVRDENELAGEDEERVQLVLAAIKQHVDERNLDLYPQFRDFDRRHGFTKGVTRAQFRRLLDLTLGLPLQERDVELVCDKYTNAATGHVNYHKFIADVDEDSNLKPQEQLYFDKASIANFKTMKDVDAEREERMADLDEAIAMLKLRVVERSLRAAEYLRDFDRLRKGLITAAQFKTGVKAMHPDMSEDHLNALTAAYTDTTAAPPAVIAWRRFASDMDDLLLPTRNLEKAPTTCGD</sequence>
<gene>
    <name evidence="1" type="ORF">PTSG_07272</name>
</gene>
<dbReference type="InParanoid" id="F2UIY3"/>
<accession>F2UIY3</accession>
<organism evidence="2">
    <name type="scientific">Salpingoeca rosetta (strain ATCC 50818 / BSB-021)</name>
    <dbReference type="NCBI Taxonomy" id="946362"/>
    <lineage>
        <taxon>Eukaryota</taxon>
        <taxon>Choanoflagellata</taxon>
        <taxon>Craspedida</taxon>
        <taxon>Salpingoecidae</taxon>
        <taxon>Salpingoeca</taxon>
    </lineage>
</organism>
<dbReference type="KEGG" id="sre:PTSG_07272"/>
<protein>
    <recommendedName>
        <fullName evidence="3">EF hand family protein</fullName>
    </recommendedName>
</protein>
<evidence type="ECO:0000313" key="1">
    <source>
        <dbReference type="EMBL" id="EGD76931.1"/>
    </source>
</evidence>
<dbReference type="AlphaFoldDB" id="F2UIY3"/>
<proteinExistence type="predicted"/>